<sequence length="148" mass="16916">MIVLKAEVFNDGRHTGENIAAKLETMLSSWGIPKENVLCIVRDGGTKMKKGISLLIIKNIDCLSHQIQEKFENEEDPLLWWKVNSNKYGILSPVAKEYLVTPPTSVLSERVFSGAKIFYIPHRNRLHGERASKLLFLKFNIPSLQFNY</sequence>
<dbReference type="GO" id="GO:0008270">
    <property type="term" value="F:zinc ion binding"/>
    <property type="evidence" value="ECO:0007669"/>
    <property type="project" value="UniProtKB-KW"/>
</dbReference>
<accession>A0A8S3Y2Y6</accession>
<protein>
    <submittedName>
        <fullName evidence="7">(apollo) hypothetical protein</fullName>
    </submittedName>
</protein>
<dbReference type="EMBL" id="CAJQZP010001492">
    <property type="protein sequence ID" value="CAG5051111.1"/>
    <property type="molecule type" value="Genomic_DNA"/>
</dbReference>
<reference evidence="7" key="1">
    <citation type="submission" date="2021-04" db="EMBL/GenBank/DDBJ databases">
        <authorList>
            <person name="Tunstrom K."/>
        </authorList>
    </citation>
    <scope>NUCLEOTIDE SEQUENCE</scope>
</reference>
<comment type="caution">
    <text evidence="7">The sequence shown here is derived from an EMBL/GenBank/DDBJ whole genome shotgun (WGS) entry which is preliminary data.</text>
</comment>
<feature type="domain" description="HAT C-terminal dimerisation" evidence="6">
    <location>
        <begin position="67"/>
        <end position="141"/>
    </location>
</feature>
<evidence type="ECO:0000256" key="4">
    <source>
        <dbReference type="ARBA" id="ARBA00022833"/>
    </source>
</evidence>
<evidence type="ECO:0000256" key="5">
    <source>
        <dbReference type="ARBA" id="ARBA00023242"/>
    </source>
</evidence>
<dbReference type="InterPro" id="IPR052035">
    <property type="entry name" value="ZnF_BED_domain_contain"/>
</dbReference>
<dbReference type="GO" id="GO:0046983">
    <property type="term" value="F:protein dimerization activity"/>
    <property type="evidence" value="ECO:0007669"/>
    <property type="project" value="InterPro"/>
</dbReference>
<dbReference type="OrthoDB" id="7699631at2759"/>
<evidence type="ECO:0000256" key="1">
    <source>
        <dbReference type="ARBA" id="ARBA00004123"/>
    </source>
</evidence>
<evidence type="ECO:0000313" key="7">
    <source>
        <dbReference type="EMBL" id="CAG5051111.1"/>
    </source>
</evidence>
<keyword evidence="2" id="KW-0479">Metal-binding</keyword>
<evidence type="ECO:0000256" key="2">
    <source>
        <dbReference type="ARBA" id="ARBA00022723"/>
    </source>
</evidence>
<organism evidence="7 8">
    <name type="scientific">Parnassius apollo</name>
    <name type="common">Apollo butterfly</name>
    <name type="synonym">Papilio apollo</name>
    <dbReference type="NCBI Taxonomy" id="110799"/>
    <lineage>
        <taxon>Eukaryota</taxon>
        <taxon>Metazoa</taxon>
        <taxon>Ecdysozoa</taxon>
        <taxon>Arthropoda</taxon>
        <taxon>Hexapoda</taxon>
        <taxon>Insecta</taxon>
        <taxon>Pterygota</taxon>
        <taxon>Neoptera</taxon>
        <taxon>Endopterygota</taxon>
        <taxon>Lepidoptera</taxon>
        <taxon>Glossata</taxon>
        <taxon>Ditrysia</taxon>
        <taxon>Papilionoidea</taxon>
        <taxon>Papilionidae</taxon>
        <taxon>Parnassiinae</taxon>
        <taxon>Parnassini</taxon>
        <taxon>Parnassius</taxon>
        <taxon>Parnassius</taxon>
    </lineage>
</organism>
<keyword evidence="5" id="KW-0539">Nucleus</keyword>
<dbReference type="GO" id="GO:0005634">
    <property type="term" value="C:nucleus"/>
    <property type="evidence" value="ECO:0007669"/>
    <property type="project" value="UniProtKB-SubCell"/>
</dbReference>
<dbReference type="InterPro" id="IPR008906">
    <property type="entry name" value="HATC_C_dom"/>
</dbReference>
<dbReference type="AlphaFoldDB" id="A0A8S3Y2Y6"/>
<keyword evidence="3" id="KW-0863">Zinc-finger</keyword>
<dbReference type="PANTHER" id="PTHR46481:SF10">
    <property type="entry name" value="ZINC FINGER BED DOMAIN-CONTAINING PROTEIN 39"/>
    <property type="match status" value="1"/>
</dbReference>
<keyword evidence="4" id="KW-0862">Zinc</keyword>
<evidence type="ECO:0000256" key="3">
    <source>
        <dbReference type="ARBA" id="ARBA00022771"/>
    </source>
</evidence>
<dbReference type="Pfam" id="PF05699">
    <property type="entry name" value="Dimer_Tnp_hAT"/>
    <property type="match status" value="1"/>
</dbReference>
<evidence type="ECO:0000259" key="6">
    <source>
        <dbReference type="Pfam" id="PF05699"/>
    </source>
</evidence>
<name>A0A8S3Y2Y6_PARAO</name>
<proteinExistence type="predicted"/>
<dbReference type="Proteomes" id="UP000691718">
    <property type="component" value="Unassembled WGS sequence"/>
</dbReference>
<comment type="subcellular location">
    <subcellularLocation>
        <location evidence="1">Nucleus</location>
    </subcellularLocation>
</comment>
<gene>
    <name evidence="7" type="ORF">PAPOLLO_LOCUS24956</name>
</gene>
<keyword evidence="8" id="KW-1185">Reference proteome</keyword>
<evidence type="ECO:0000313" key="8">
    <source>
        <dbReference type="Proteomes" id="UP000691718"/>
    </source>
</evidence>
<dbReference type="PANTHER" id="PTHR46481">
    <property type="entry name" value="ZINC FINGER BED DOMAIN-CONTAINING PROTEIN 4"/>
    <property type="match status" value="1"/>
</dbReference>